<name>A0A6M0SR42_CLOBO</name>
<evidence type="ECO:0000313" key="2">
    <source>
        <dbReference type="Proteomes" id="UP000472355"/>
    </source>
</evidence>
<proteinExistence type="predicted"/>
<accession>A0A6M0SR42</accession>
<dbReference type="InterPro" id="IPR024524">
    <property type="entry name" value="DUF3800"/>
</dbReference>
<comment type="caution">
    <text evidence="1">The sequence shown here is derived from an EMBL/GenBank/DDBJ whole genome shotgun (WGS) entry which is preliminary data.</text>
</comment>
<protein>
    <submittedName>
        <fullName evidence="1">DUF3800 domain-containing protein</fullName>
    </submittedName>
</protein>
<sequence length="243" mass="28067">MKNYYLFLDESKPNGSNIKHLCLGGIIIEEEIYKKNIIKDINFIKNSVFGNTEVILHESEIRAAKGDYVEVRKQEKRELLWNELNRVFMSNNIATIGAAIEVDKYRSFYQENSLNDEYFIVLQIVLENFVHFLQKNDGIGSVYIESRDHKNDMEIRNIYHKIIANGTLYLNANAFQDRLVNINFAIKADNNIGVQLADFIPGTLNRMCNALNPKKPSILETIKSDLYDGKCTLSERFGFKIMP</sequence>
<evidence type="ECO:0000313" key="1">
    <source>
        <dbReference type="EMBL" id="NFA43763.1"/>
    </source>
</evidence>
<dbReference type="Pfam" id="PF12686">
    <property type="entry name" value="DUF3800"/>
    <property type="match status" value="1"/>
</dbReference>
<dbReference type="AlphaFoldDB" id="A0A6M0SR42"/>
<dbReference type="Proteomes" id="UP000472355">
    <property type="component" value="Unassembled WGS sequence"/>
</dbReference>
<reference evidence="1 2" key="1">
    <citation type="submission" date="2019-02" db="EMBL/GenBank/DDBJ databases">
        <title>Genome sequencing of Clostridium botulinum clinical isolates.</title>
        <authorList>
            <person name="Brunt J."/>
            <person name="Van Vliet A.H.M."/>
            <person name="Stringer S.C."/>
            <person name="Grant K.A."/>
            <person name="Carter A.C."/>
            <person name="Peck M.W."/>
        </authorList>
    </citation>
    <scope>NUCLEOTIDE SEQUENCE [LARGE SCALE GENOMIC DNA]</scope>
    <source>
        <strain evidence="1 2">H113700579</strain>
    </source>
</reference>
<gene>
    <name evidence="1" type="ORF">EXM65_14625</name>
</gene>
<organism evidence="1 2">
    <name type="scientific">Clostridium botulinum</name>
    <dbReference type="NCBI Taxonomy" id="1491"/>
    <lineage>
        <taxon>Bacteria</taxon>
        <taxon>Bacillati</taxon>
        <taxon>Bacillota</taxon>
        <taxon>Clostridia</taxon>
        <taxon>Eubacteriales</taxon>
        <taxon>Clostridiaceae</taxon>
        <taxon>Clostridium</taxon>
    </lineage>
</organism>
<dbReference type="EMBL" id="SGKU01000048">
    <property type="protein sequence ID" value="NFA43763.1"/>
    <property type="molecule type" value="Genomic_DNA"/>
</dbReference>